<dbReference type="InterPro" id="IPR052342">
    <property type="entry name" value="MCH/BMMD"/>
</dbReference>
<dbReference type="InterPro" id="IPR002539">
    <property type="entry name" value="MaoC-like_dom"/>
</dbReference>
<dbReference type="Gene3D" id="3.10.129.10">
    <property type="entry name" value="Hotdog Thioesterase"/>
    <property type="match status" value="1"/>
</dbReference>
<evidence type="ECO:0000259" key="1">
    <source>
        <dbReference type="Pfam" id="PF01575"/>
    </source>
</evidence>
<evidence type="ECO:0000313" key="3">
    <source>
        <dbReference type="Proteomes" id="UP001268610"/>
    </source>
</evidence>
<dbReference type="AlphaFoldDB" id="A0AAJ2LS94"/>
<dbReference type="Pfam" id="PF01575">
    <property type="entry name" value="MaoC_dehydratas"/>
    <property type="match status" value="1"/>
</dbReference>
<accession>A0AAJ2LS94</accession>
<dbReference type="SUPFAM" id="SSF54637">
    <property type="entry name" value="Thioesterase/thiol ester dehydrase-isomerase"/>
    <property type="match status" value="1"/>
</dbReference>
<dbReference type="Proteomes" id="UP001268610">
    <property type="component" value="Unassembled WGS sequence"/>
</dbReference>
<feature type="domain" description="MaoC-like" evidence="1">
    <location>
        <begin position="2"/>
        <end position="84"/>
    </location>
</feature>
<dbReference type="PANTHER" id="PTHR43664:SF1">
    <property type="entry name" value="BETA-METHYLMALYL-COA DEHYDRATASE"/>
    <property type="match status" value="1"/>
</dbReference>
<feature type="non-terminal residue" evidence="2">
    <location>
        <position position="1"/>
    </location>
</feature>
<reference evidence="2" key="1">
    <citation type="submission" date="2023-04" db="EMBL/GenBank/DDBJ databases">
        <title>Genomic characterization of faba bean (Vicia faba) microsymbionts in Mexican soils.</title>
        <authorList>
            <person name="Rivera Orduna F.N."/>
            <person name="Guevara-Luna J."/>
            <person name="Yan J."/>
            <person name="Arroyo-Herrera I."/>
            <person name="Li Y."/>
            <person name="Vasquez-Murrieta M.S."/>
            <person name="Wang E.T."/>
        </authorList>
    </citation>
    <scope>NUCLEOTIDE SEQUENCE</scope>
    <source>
        <strain evidence="2">CH26</strain>
    </source>
</reference>
<proteinExistence type="predicted"/>
<protein>
    <submittedName>
        <fullName evidence="2">MaoC/PaaZ C-terminal domain-containing protein</fullName>
    </submittedName>
</protein>
<dbReference type="EMBL" id="JAVLSF010000947">
    <property type="protein sequence ID" value="MDR9778559.1"/>
    <property type="molecule type" value="Genomic_DNA"/>
</dbReference>
<dbReference type="RefSeq" id="WP_310866592.1">
    <property type="nucleotide sequence ID" value="NZ_JAVLSF010000947.1"/>
</dbReference>
<dbReference type="InterPro" id="IPR029069">
    <property type="entry name" value="HotDog_dom_sf"/>
</dbReference>
<sequence>LDEELAKDTLFGGLAASGWQTASITMKLWTQTLHVANGLIGIDCHLKWPTPTRAGDTLRVEAEIIDIKISKSKPNMGIVTYHSLTKNQHDQVVQDTTTKVVVFKKQ</sequence>
<evidence type="ECO:0000313" key="2">
    <source>
        <dbReference type="EMBL" id="MDR9778559.1"/>
    </source>
</evidence>
<comment type="caution">
    <text evidence="2">The sequence shown here is derived from an EMBL/GenBank/DDBJ whole genome shotgun (WGS) entry which is preliminary data.</text>
</comment>
<gene>
    <name evidence="2" type="ORF">RJJ65_39130</name>
</gene>
<dbReference type="PANTHER" id="PTHR43664">
    <property type="entry name" value="MONOAMINE OXIDASE-RELATED"/>
    <property type="match status" value="1"/>
</dbReference>
<organism evidence="2 3">
    <name type="scientific">Rhizobium hidalgonense</name>
    <dbReference type="NCBI Taxonomy" id="1538159"/>
    <lineage>
        <taxon>Bacteria</taxon>
        <taxon>Pseudomonadati</taxon>
        <taxon>Pseudomonadota</taxon>
        <taxon>Alphaproteobacteria</taxon>
        <taxon>Hyphomicrobiales</taxon>
        <taxon>Rhizobiaceae</taxon>
        <taxon>Rhizobium/Agrobacterium group</taxon>
        <taxon>Rhizobium</taxon>
    </lineage>
</organism>
<name>A0AAJ2LS94_9HYPH</name>